<dbReference type="EMBL" id="AP023099">
    <property type="protein sequence ID" value="BCE92168.1"/>
    <property type="molecule type" value="Genomic_DNA"/>
</dbReference>
<feature type="transmembrane region" description="Helical" evidence="1">
    <location>
        <begin position="68"/>
        <end position="87"/>
    </location>
</feature>
<accession>A0A809Z7X3</accession>
<dbReference type="EMBL" id="AP023094">
    <property type="protein sequence ID" value="BCE48652.1"/>
    <property type="molecule type" value="Genomic_DNA"/>
</dbReference>
<gene>
    <name evidence="4" type="ORF">XF10B_49660</name>
    <name evidence="2" type="ORF">XF1B_50690</name>
    <name evidence="3" type="ORF">XF4B_50010</name>
</gene>
<name>A0A809Z7X3_9BRAD</name>
<keyword evidence="1" id="KW-1133">Transmembrane helix</keyword>
<reference evidence="4" key="2">
    <citation type="submission" date="2020-05" db="EMBL/GenBank/DDBJ databases">
        <title>Complete genome sequence of Bradyrhizobium diazoefficiens XF10 isolated from soybean nodule.</title>
        <authorList>
            <person name="Noda R."/>
            <person name="Kakizaki K."/>
            <person name="Minamisawa K."/>
        </authorList>
    </citation>
    <scope>NUCLEOTIDE SEQUENCE</scope>
    <source>
        <strain evidence="4">XF10</strain>
    </source>
</reference>
<dbReference type="EMBL" id="AP023091">
    <property type="protein sequence ID" value="BCE22388.1"/>
    <property type="molecule type" value="Genomic_DNA"/>
</dbReference>
<reference evidence="2" key="1">
    <citation type="submission" date="2020-05" db="EMBL/GenBank/DDBJ databases">
        <title>Complete genome sequence of Bradyrhizobium diazoefficiens XF1 isolated from soybean nodule.</title>
        <authorList>
            <person name="Noda R."/>
            <person name="Kakizaki K."/>
            <person name="Minamisawa K."/>
        </authorList>
    </citation>
    <scope>NUCLEOTIDE SEQUENCE</scope>
    <source>
        <strain evidence="2">XF1</strain>
    </source>
</reference>
<evidence type="ECO:0000256" key="1">
    <source>
        <dbReference type="SAM" id="Phobius"/>
    </source>
</evidence>
<evidence type="ECO:0000313" key="4">
    <source>
        <dbReference type="EMBL" id="BCE92168.1"/>
    </source>
</evidence>
<protein>
    <submittedName>
        <fullName evidence="3">Uncharacterized protein</fullName>
    </submittedName>
</protein>
<evidence type="ECO:0000313" key="3">
    <source>
        <dbReference type="EMBL" id="BCE48652.1"/>
    </source>
</evidence>
<evidence type="ECO:0000313" key="2">
    <source>
        <dbReference type="EMBL" id="BCE22388.1"/>
    </source>
</evidence>
<sequence>MAAEWGGAGMATEKQYLFFKSLYDEENERTKLLGEHAKNNLGLATVYSAFIIFVMDKQMATMTAIGKWLFVGAILLMLTSFLLSLLATRISDFEVATLPAEVFESFGDNPPSDEEFFDDRIADYSVACESNSSVNDRNAKMLLVARYVLLAGIAVHAAYFVERLRF</sequence>
<reference evidence="3" key="3">
    <citation type="submission" date="2020-05" db="EMBL/GenBank/DDBJ databases">
        <title>Complete genome sequence of Bradyrhizobium diazoefficiens XF4 isolated from soybean nodule.</title>
        <authorList>
            <person name="Noda R."/>
            <person name="Kakizaki K."/>
            <person name="Minamisawa K."/>
        </authorList>
    </citation>
    <scope>NUCLEOTIDE SEQUENCE</scope>
    <source>
        <strain evidence="3">XF4</strain>
    </source>
</reference>
<feature type="transmembrane region" description="Helical" evidence="1">
    <location>
        <begin position="39"/>
        <end position="56"/>
    </location>
</feature>
<keyword evidence="1" id="KW-0812">Transmembrane</keyword>
<organism evidence="3">
    <name type="scientific">Bradyrhizobium diazoefficiens</name>
    <dbReference type="NCBI Taxonomy" id="1355477"/>
    <lineage>
        <taxon>Bacteria</taxon>
        <taxon>Pseudomonadati</taxon>
        <taxon>Pseudomonadota</taxon>
        <taxon>Alphaproteobacteria</taxon>
        <taxon>Hyphomicrobiales</taxon>
        <taxon>Nitrobacteraceae</taxon>
        <taxon>Bradyrhizobium</taxon>
    </lineage>
</organism>
<dbReference type="AlphaFoldDB" id="A0A809Z7X3"/>
<proteinExistence type="predicted"/>
<feature type="transmembrane region" description="Helical" evidence="1">
    <location>
        <begin position="141"/>
        <end position="161"/>
    </location>
</feature>
<keyword evidence="1" id="KW-0472">Membrane</keyword>